<sequence>MAIVVEEPKPPRNWGAFVGIVVVVAILFSGIYFLFFKKPIFIEMVMPTSIRQTQQLSKAKFDPASVSNSEVFKSLRQYSILSNATSGPGRPNPFLPY</sequence>
<feature type="transmembrane region" description="Helical" evidence="1">
    <location>
        <begin position="14"/>
        <end position="36"/>
    </location>
</feature>
<accession>A0A1F6C2K3</accession>
<dbReference type="STRING" id="1798473.A3G50_02415"/>
<evidence type="ECO:0000313" key="2">
    <source>
        <dbReference type="EMBL" id="OGG43381.1"/>
    </source>
</evidence>
<name>A0A1F6C2K3_9BACT</name>
<keyword evidence="1" id="KW-0812">Transmembrane</keyword>
<comment type="caution">
    <text evidence="2">The sequence shown here is derived from an EMBL/GenBank/DDBJ whole genome shotgun (WGS) entry which is preliminary data.</text>
</comment>
<dbReference type="EMBL" id="MFKM01000015">
    <property type="protein sequence ID" value="OGG43381.1"/>
    <property type="molecule type" value="Genomic_DNA"/>
</dbReference>
<evidence type="ECO:0000256" key="1">
    <source>
        <dbReference type="SAM" id="Phobius"/>
    </source>
</evidence>
<keyword evidence="1" id="KW-1133">Transmembrane helix</keyword>
<keyword evidence="1" id="KW-0472">Membrane</keyword>
<dbReference type="AlphaFoldDB" id="A0A1F6C2K3"/>
<evidence type="ECO:0000313" key="3">
    <source>
        <dbReference type="Proteomes" id="UP000176633"/>
    </source>
</evidence>
<reference evidence="2 3" key="1">
    <citation type="journal article" date="2016" name="Nat. Commun.">
        <title>Thousands of microbial genomes shed light on interconnected biogeochemical processes in an aquifer system.</title>
        <authorList>
            <person name="Anantharaman K."/>
            <person name="Brown C.T."/>
            <person name="Hug L.A."/>
            <person name="Sharon I."/>
            <person name="Castelle C.J."/>
            <person name="Probst A.J."/>
            <person name="Thomas B.C."/>
            <person name="Singh A."/>
            <person name="Wilkins M.J."/>
            <person name="Karaoz U."/>
            <person name="Brodie E.L."/>
            <person name="Williams K.H."/>
            <person name="Hubbard S.S."/>
            <person name="Banfield J.F."/>
        </authorList>
    </citation>
    <scope>NUCLEOTIDE SEQUENCE [LARGE SCALE GENOMIC DNA]</scope>
</reference>
<proteinExistence type="predicted"/>
<organism evidence="2 3">
    <name type="scientific">Candidatus Jorgensenbacteria bacterium RIFCSPLOWO2_12_FULL_42_11</name>
    <dbReference type="NCBI Taxonomy" id="1798473"/>
    <lineage>
        <taxon>Bacteria</taxon>
        <taxon>Candidatus Joergenseniibacteriota</taxon>
    </lineage>
</organism>
<gene>
    <name evidence="2" type="ORF">A3G50_02415</name>
</gene>
<dbReference type="Proteomes" id="UP000176633">
    <property type="component" value="Unassembled WGS sequence"/>
</dbReference>
<protein>
    <submittedName>
        <fullName evidence="2">Uncharacterized protein</fullName>
    </submittedName>
</protein>